<comment type="caution">
    <text evidence="1">The sequence shown here is derived from an EMBL/GenBank/DDBJ whole genome shotgun (WGS) entry which is preliminary data.</text>
</comment>
<organism evidence="1 2">
    <name type="scientific">Bacillus haynesii</name>
    <dbReference type="NCBI Taxonomy" id="1925021"/>
    <lineage>
        <taxon>Bacteria</taxon>
        <taxon>Bacillati</taxon>
        <taxon>Bacillota</taxon>
        <taxon>Bacilli</taxon>
        <taxon>Bacillales</taxon>
        <taxon>Bacillaceae</taxon>
        <taxon>Bacillus</taxon>
    </lineage>
</organism>
<dbReference type="AlphaFoldDB" id="A0AA90JGS4"/>
<dbReference type="Proteomes" id="UP001066455">
    <property type="component" value="Unassembled WGS sequence"/>
</dbReference>
<sequence length="192" mass="22660">MDKYDHFKLKIDAKPSLFHKQTVRKAVGVALWGKIRKEVLQNCEPTSCSICGYQPHNDQTHRLHVHEKEEYDFENIVVKLTDLDLICVNCHAFHHFGFTQLKASKEKMKELKQHFITVNKCTIDEFEEYRKSLIFKRRPQGQKEVVKINSELSFQDILFGNCKVRYAIAGNIPLKELIIERLKQKGVYYEYN</sequence>
<accession>A0AA90JGS4</accession>
<name>A0AA90JGS4_9BACI</name>
<dbReference type="RefSeq" id="WP_268305192.1">
    <property type="nucleotide sequence ID" value="NZ_JALAJL010000014.1"/>
</dbReference>
<reference evidence="1" key="1">
    <citation type="submission" date="2022-02" db="EMBL/GenBank/DDBJ databases">
        <title>Crop Bioprotection Bacillus Genome Sequencing.</title>
        <authorList>
            <person name="Dunlap C."/>
        </authorList>
    </citation>
    <scope>NUCLEOTIDE SEQUENCE</scope>
    <source>
        <strain evidence="1">T20C14</strain>
    </source>
</reference>
<proteinExistence type="predicted"/>
<evidence type="ECO:0000313" key="2">
    <source>
        <dbReference type="Proteomes" id="UP001066455"/>
    </source>
</evidence>
<protein>
    <submittedName>
        <fullName evidence="1">Uncharacterized protein</fullName>
    </submittedName>
</protein>
<dbReference type="EMBL" id="JALAXI010000009">
    <property type="protein sequence ID" value="MCY9280106.1"/>
    <property type="molecule type" value="Genomic_DNA"/>
</dbReference>
<gene>
    <name evidence="1" type="ORF">MOE73_08545</name>
</gene>
<evidence type="ECO:0000313" key="1">
    <source>
        <dbReference type="EMBL" id="MCY9280106.1"/>
    </source>
</evidence>